<gene>
    <name evidence="1" type="ORF">MRATA1EN3_LOCUS7370</name>
</gene>
<accession>A0ACB0E6E1</accession>
<organism evidence="1 2">
    <name type="scientific">Rangifer tarandus platyrhynchus</name>
    <name type="common">Svalbard reindeer</name>
    <dbReference type="NCBI Taxonomy" id="3082113"/>
    <lineage>
        <taxon>Eukaryota</taxon>
        <taxon>Metazoa</taxon>
        <taxon>Chordata</taxon>
        <taxon>Craniata</taxon>
        <taxon>Vertebrata</taxon>
        <taxon>Euteleostomi</taxon>
        <taxon>Mammalia</taxon>
        <taxon>Eutheria</taxon>
        <taxon>Laurasiatheria</taxon>
        <taxon>Artiodactyla</taxon>
        <taxon>Ruminantia</taxon>
        <taxon>Pecora</taxon>
        <taxon>Cervidae</taxon>
        <taxon>Odocoileinae</taxon>
        <taxon>Rangifer</taxon>
    </lineage>
</organism>
<evidence type="ECO:0000313" key="1">
    <source>
        <dbReference type="EMBL" id="CAI9696157.1"/>
    </source>
</evidence>
<name>A0ACB0E6E1_RANTA</name>
<sequence>MAHEDMSPTCLLSYLRGTQHTGHPGGPVRGAGVLRGGWSSSFGAPPRCGVPGGSGQSGGPVGEGSRRGQGQESGQGDHFLEETEEFRCPEPGLGSGWTAFTRGILPTRKLKPSGGKDTPPTPGWPPFHTRCPHLGGPDTGDLSSWRPARR</sequence>
<reference evidence="1" key="1">
    <citation type="submission" date="2023-05" db="EMBL/GenBank/DDBJ databases">
        <authorList>
            <consortium name="ELIXIR-Norway"/>
        </authorList>
    </citation>
    <scope>NUCLEOTIDE SEQUENCE</scope>
</reference>
<evidence type="ECO:0000313" key="2">
    <source>
        <dbReference type="Proteomes" id="UP001162501"/>
    </source>
</evidence>
<proteinExistence type="predicted"/>
<dbReference type="EMBL" id="OX596100">
    <property type="protein sequence ID" value="CAI9696157.1"/>
    <property type="molecule type" value="Genomic_DNA"/>
</dbReference>
<dbReference type="Proteomes" id="UP001162501">
    <property type="component" value="Chromosome 16"/>
</dbReference>
<protein>
    <submittedName>
        <fullName evidence="1">Uncharacterized protein</fullName>
    </submittedName>
</protein>